<evidence type="ECO:0000256" key="1">
    <source>
        <dbReference type="SAM" id="MobiDB-lite"/>
    </source>
</evidence>
<evidence type="ECO:0000259" key="2">
    <source>
        <dbReference type="Pfam" id="PF07059"/>
    </source>
</evidence>
<dbReference type="AlphaFoldDB" id="A0A0L0G5Y1"/>
<feature type="region of interest" description="Disordered" evidence="1">
    <location>
        <begin position="1"/>
        <end position="25"/>
    </location>
</feature>
<dbReference type="Pfam" id="PF07059">
    <property type="entry name" value="EDR2_C"/>
    <property type="match status" value="1"/>
</dbReference>
<dbReference type="PANTHER" id="PTHR12136">
    <property type="entry name" value="ENHANCED DISEASE RESISTANCE-RELATED"/>
    <property type="match status" value="1"/>
</dbReference>
<gene>
    <name evidence="3" type="ORF">SARC_03404</name>
</gene>
<dbReference type="Proteomes" id="UP000054560">
    <property type="component" value="Unassembled WGS sequence"/>
</dbReference>
<organism evidence="3 4">
    <name type="scientific">Sphaeroforma arctica JP610</name>
    <dbReference type="NCBI Taxonomy" id="667725"/>
    <lineage>
        <taxon>Eukaryota</taxon>
        <taxon>Ichthyosporea</taxon>
        <taxon>Ichthyophonida</taxon>
        <taxon>Sphaeroforma</taxon>
    </lineage>
</organism>
<dbReference type="PANTHER" id="PTHR12136:SF41">
    <property type="entry name" value="PLECKSTRIN HOMOLOGY (PH) AND LIPID-BINDING START DOMAINS-CONTAINING PROTEIN"/>
    <property type="match status" value="1"/>
</dbReference>
<dbReference type="EMBL" id="KQ241769">
    <property type="protein sequence ID" value="KNC84359.1"/>
    <property type="molecule type" value="Genomic_DNA"/>
</dbReference>
<dbReference type="InterPro" id="IPR045096">
    <property type="entry name" value="EDR2-like"/>
</dbReference>
<dbReference type="RefSeq" id="XP_014158261.1">
    <property type="nucleotide sequence ID" value="XM_014302786.1"/>
</dbReference>
<accession>A0A0L0G5Y1</accession>
<keyword evidence="4" id="KW-1185">Reference proteome</keyword>
<dbReference type="GeneID" id="25903908"/>
<feature type="domain" description="Protein ENHANCED DISEASE RESISTANCE 2 C-terminal" evidence="2">
    <location>
        <begin position="63"/>
        <end position="150"/>
    </location>
</feature>
<evidence type="ECO:0000313" key="3">
    <source>
        <dbReference type="EMBL" id="KNC84359.1"/>
    </source>
</evidence>
<reference evidence="3 4" key="1">
    <citation type="submission" date="2011-02" db="EMBL/GenBank/DDBJ databases">
        <title>The Genome Sequence of Sphaeroforma arctica JP610.</title>
        <authorList>
            <consortium name="The Broad Institute Genome Sequencing Platform"/>
            <person name="Russ C."/>
            <person name="Cuomo C."/>
            <person name="Young S.K."/>
            <person name="Zeng Q."/>
            <person name="Gargeya S."/>
            <person name="Alvarado L."/>
            <person name="Berlin A."/>
            <person name="Chapman S.B."/>
            <person name="Chen Z."/>
            <person name="Freedman E."/>
            <person name="Gellesch M."/>
            <person name="Goldberg J."/>
            <person name="Griggs A."/>
            <person name="Gujja S."/>
            <person name="Heilman E."/>
            <person name="Heiman D."/>
            <person name="Howarth C."/>
            <person name="Mehta T."/>
            <person name="Neiman D."/>
            <person name="Pearson M."/>
            <person name="Roberts A."/>
            <person name="Saif S."/>
            <person name="Shea T."/>
            <person name="Shenoy N."/>
            <person name="Sisk P."/>
            <person name="Stolte C."/>
            <person name="Sykes S."/>
            <person name="White J."/>
            <person name="Yandava C."/>
            <person name="Burger G."/>
            <person name="Gray M.W."/>
            <person name="Holland P.W.H."/>
            <person name="King N."/>
            <person name="Lang F.B.F."/>
            <person name="Roger A.J."/>
            <person name="Ruiz-Trillo I."/>
            <person name="Haas B."/>
            <person name="Nusbaum C."/>
            <person name="Birren B."/>
        </authorList>
    </citation>
    <scope>NUCLEOTIDE SEQUENCE [LARGE SCALE GENOMIC DNA]</scope>
    <source>
        <strain evidence="3 4">JP610</strain>
    </source>
</reference>
<dbReference type="InterPro" id="IPR009769">
    <property type="entry name" value="EDR2_C"/>
</dbReference>
<name>A0A0L0G5Y1_9EUKA</name>
<protein>
    <recommendedName>
        <fullName evidence="2">Protein ENHANCED DISEASE RESISTANCE 2 C-terminal domain-containing protein</fullName>
    </recommendedName>
</protein>
<sequence length="157" mass="17728">MRAKSLAPPNGLAESESTPDTRKLHMDVPVGRRTSMASLCSLMIERPDSEFTLGPLEKGRNCWSEPPATSFPVRGKKYMTDKKKYNSAESMFILVDVDIFRSTTPGRFTEFASSGVSYIDYATAHGETRFMVCMHFQSNTYNMVCTWVVDPARYVPY</sequence>
<proteinExistence type="predicted"/>
<dbReference type="OrthoDB" id="9970435at2759"/>
<evidence type="ECO:0000313" key="4">
    <source>
        <dbReference type="Proteomes" id="UP000054560"/>
    </source>
</evidence>